<dbReference type="AlphaFoldDB" id="A0A6S7BG11"/>
<feature type="transmembrane region" description="Helical" evidence="6">
    <location>
        <begin position="126"/>
        <end position="145"/>
    </location>
</feature>
<keyword evidence="5 6" id="KW-0472">Membrane</keyword>
<feature type="transmembrane region" description="Helical" evidence="6">
    <location>
        <begin position="93"/>
        <end position="114"/>
    </location>
</feature>
<feature type="domain" description="Major facilitator superfamily (MFS) profile" evidence="7">
    <location>
        <begin position="1"/>
        <end position="150"/>
    </location>
</feature>
<reference evidence="8 9" key="1">
    <citation type="submission" date="2020-04" db="EMBL/GenBank/DDBJ databases">
        <authorList>
            <person name="De Canck E."/>
        </authorList>
    </citation>
    <scope>NUCLEOTIDE SEQUENCE [LARGE SCALE GENOMIC DNA]</scope>
    <source>
        <strain evidence="8 9">LMG 28614</strain>
    </source>
</reference>
<evidence type="ECO:0000256" key="6">
    <source>
        <dbReference type="SAM" id="Phobius"/>
    </source>
</evidence>
<evidence type="ECO:0000259" key="7">
    <source>
        <dbReference type="PROSITE" id="PS50850"/>
    </source>
</evidence>
<dbReference type="Gene3D" id="1.20.1250.20">
    <property type="entry name" value="MFS general substrate transporter like domains"/>
    <property type="match status" value="1"/>
</dbReference>
<dbReference type="PANTHER" id="PTHR43791">
    <property type="entry name" value="PERMEASE-RELATED"/>
    <property type="match status" value="1"/>
</dbReference>
<dbReference type="Proteomes" id="UP000494365">
    <property type="component" value="Unassembled WGS sequence"/>
</dbReference>
<name>A0A6S7BG11_9BURK</name>
<proteinExistence type="predicted"/>
<feature type="transmembrane region" description="Helical" evidence="6">
    <location>
        <begin position="36"/>
        <end position="53"/>
    </location>
</feature>
<dbReference type="GO" id="GO:0016020">
    <property type="term" value="C:membrane"/>
    <property type="evidence" value="ECO:0007669"/>
    <property type="project" value="UniProtKB-SubCell"/>
</dbReference>
<evidence type="ECO:0000256" key="3">
    <source>
        <dbReference type="ARBA" id="ARBA00022692"/>
    </source>
</evidence>
<evidence type="ECO:0000256" key="1">
    <source>
        <dbReference type="ARBA" id="ARBA00004141"/>
    </source>
</evidence>
<evidence type="ECO:0000313" key="8">
    <source>
        <dbReference type="EMBL" id="CAB3798375.1"/>
    </source>
</evidence>
<keyword evidence="4 6" id="KW-1133">Transmembrane helix</keyword>
<dbReference type="PROSITE" id="PS50850">
    <property type="entry name" value="MFS"/>
    <property type="match status" value="1"/>
</dbReference>
<feature type="transmembrane region" description="Helical" evidence="6">
    <location>
        <begin position="6"/>
        <end position="24"/>
    </location>
</feature>
<dbReference type="PANTHER" id="PTHR43791:SF36">
    <property type="entry name" value="TRANSPORTER, PUTATIVE (AFU_ORTHOLOGUE AFUA_6G08340)-RELATED"/>
    <property type="match status" value="1"/>
</dbReference>
<dbReference type="InterPro" id="IPR036259">
    <property type="entry name" value="MFS_trans_sf"/>
</dbReference>
<protein>
    <submittedName>
        <fullName evidence="8">Tartrate transporter</fullName>
    </submittedName>
</protein>
<evidence type="ECO:0000313" key="9">
    <source>
        <dbReference type="Proteomes" id="UP000494365"/>
    </source>
</evidence>
<comment type="subcellular location">
    <subcellularLocation>
        <location evidence="1">Membrane</location>
        <topology evidence="1">Multi-pass membrane protein</topology>
    </subcellularLocation>
</comment>
<dbReference type="SUPFAM" id="SSF103473">
    <property type="entry name" value="MFS general substrate transporter"/>
    <property type="match status" value="1"/>
</dbReference>
<gene>
    <name evidence="8" type="primary">ttuB_5</name>
    <name evidence="8" type="ORF">LMG28614_04749</name>
</gene>
<dbReference type="GO" id="GO:0022857">
    <property type="term" value="F:transmembrane transporter activity"/>
    <property type="evidence" value="ECO:0007669"/>
    <property type="project" value="InterPro"/>
</dbReference>
<accession>A0A6S7BG11</accession>
<keyword evidence="2" id="KW-0813">Transport</keyword>
<feature type="transmembrane region" description="Helical" evidence="6">
    <location>
        <begin position="59"/>
        <end position="81"/>
    </location>
</feature>
<dbReference type="InterPro" id="IPR020846">
    <property type="entry name" value="MFS_dom"/>
</dbReference>
<organism evidence="8 9">
    <name type="scientific">Paraburkholderia ultramafica</name>
    <dbReference type="NCBI Taxonomy" id="1544867"/>
    <lineage>
        <taxon>Bacteria</taxon>
        <taxon>Pseudomonadati</taxon>
        <taxon>Pseudomonadota</taxon>
        <taxon>Betaproteobacteria</taxon>
        <taxon>Burkholderiales</taxon>
        <taxon>Burkholderiaceae</taxon>
        <taxon>Paraburkholderia</taxon>
    </lineage>
</organism>
<keyword evidence="3 6" id="KW-0812">Transmembrane</keyword>
<dbReference type="EMBL" id="CADIKK010000024">
    <property type="protein sequence ID" value="CAB3798375.1"/>
    <property type="molecule type" value="Genomic_DNA"/>
</dbReference>
<sequence>MAHVGLYAAGPNAVAAVAMICTSIHSDRTGERRWHTAIAALTGAAALMMLPLAGTNMMLSFALLCIAAGGIFATVPLFWAIPSAYLSGTAGAAVGIATISSIGLLGGFISPVVIGWLKTKTGSMDAGLYTFAALFACRAVLLLVITRTPRLRGRDA</sequence>
<keyword evidence="9" id="KW-1185">Reference proteome</keyword>
<evidence type="ECO:0000256" key="5">
    <source>
        <dbReference type="ARBA" id="ARBA00023136"/>
    </source>
</evidence>
<evidence type="ECO:0000256" key="2">
    <source>
        <dbReference type="ARBA" id="ARBA00022448"/>
    </source>
</evidence>
<evidence type="ECO:0000256" key="4">
    <source>
        <dbReference type="ARBA" id="ARBA00022989"/>
    </source>
</evidence>